<evidence type="ECO:0000259" key="1">
    <source>
        <dbReference type="Pfam" id="PF08818"/>
    </source>
</evidence>
<keyword evidence="3" id="KW-1185">Reference proteome</keyword>
<proteinExistence type="predicted"/>
<dbReference type="OrthoDB" id="214150at2"/>
<sequence length="226" mass="25005">MGDFRALPVTARHVIALTPPGLPPGAWDVTDMGQADPRIERYLARERPWRDEIAALRRVVLDEGLTETLKWRSPCYTAHGGNVCMVDALKDTAFVSFFKGVLLEDPEGTLVPPGPNSRSARYFKCGSVEELVRTEPILRGFLRQAVDNERLGRRVDLPPDDLDLPDELVAALHADPDLAAAWESLTPGRRRGYVVAIAGARKSETRSARIDKHRAAILAGRGLHDR</sequence>
<gene>
    <name evidence="2" type="ORF">SAMN04515678_11810</name>
</gene>
<dbReference type="Pfam" id="PF08818">
    <property type="entry name" value="DUF1801"/>
    <property type="match status" value="1"/>
</dbReference>
<dbReference type="EMBL" id="FOMS01000018">
    <property type="protein sequence ID" value="SFE82945.1"/>
    <property type="molecule type" value="Genomic_DNA"/>
</dbReference>
<dbReference type="AlphaFoldDB" id="A0A1I2DQY9"/>
<organism evidence="2 3">
    <name type="scientific">Roseivivax sediminis</name>
    <dbReference type="NCBI Taxonomy" id="936889"/>
    <lineage>
        <taxon>Bacteria</taxon>
        <taxon>Pseudomonadati</taxon>
        <taxon>Pseudomonadota</taxon>
        <taxon>Alphaproteobacteria</taxon>
        <taxon>Rhodobacterales</taxon>
        <taxon>Roseobacteraceae</taxon>
        <taxon>Roseivivax</taxon>
    </lineage>
</organism>
<feature type="domain" description="YdhG-like" evidence="1">
    <location>
        <begin position="49"/>
        <end position="146"/>
    </location>
</feature>
<dbReference type="SUPFAM" id="SSF159888">
    <property type="entry name" value="YdhG-like"/>
    <property type="match status" value="1"/>
</dbReference>
<name>A0A1I2DQY9_9RHOB</name>
<dbReference type="InterPro" id="IPR016786">
    <property type="entry name" value="YdeI_bac"/>
</dbReference>
<dbReference type="Pfam" id="PF13376">
    <property type="entry name" value="OmdA"/>
    <property type="match status" value="1"/>
</dbReference>
<dbReference type="InterPro" id="IPR014922">
    <property type="entry name" value="YdhG-like"/>
</dbReference>
<accession>A0A1I2DQY9</accession>
<protein>
    <submittedName>
        <fullName evidence="2">Uncharacterized conserved protein YdeI, YjbR/CyaY-like superfamily, DUF1801 family</fullName>
    </submittedName>
</protein>
<evidence type="ECO:0000313" key="2">
    <source>
        <dbReference type="EMBL" id="SFE82945.1"/>
    </source>
</evidence>
<dbReference type="PIRSF" id="PIRSF021308">
    <property type="entry name" value="UCP021308"/>
    <property type="match status" value="1"/>
</dbReference>
<dbReference type="Proteomes" id="UP000325289">
    <property type="component" value="Unassembled WGS sequence"/>
</dbReference>
<reference evidence="2 3" key="1">
    <citation type="submission" date="2016-10" db="EMBL/GenBank/DDBJ databases">
        <authorList>
            <person name="Varghese N."/>
            <person name="Submissions S."/>
        </authorList>
    </citation>
    <scope>NUCLEOTIDE SEQUENCE [LARGE SCALE GENOMIC DNA]</scope>
    <source>
        <strain evidence="3">YIM D21,KCTC 23444,ACCC 10710</strain>
    </source>
</reference>
<evidence type="ECO:0000313" key="3">
    <source>
        <dbReference type="Proteomes" id="UP000325289"/>
    </source>
</evidence>